<gene>
    <name evidence="1" type="ORF">LCGC14_1585990</name>
</gene>
<dbReference type="EMBL" id="LAZR01012538">
    <property type="protein sequence ID" value="KKM26319.1"/>
    <property type="molecule type" value="Genomic_DNA"/>
</dbReference>
<proteinExistence type="predicted"/>
<comment type="caution">
    <text evidence="1">The sequence shown here is derived from an EMBL/GenBank/DDBJ whole genome shotgun (WGS) entry which is preliminary data.</text>
</comment>
<name>A0A0F9J1J6_9ZZZZ</name>
<dbReference type="AlphaFoldDB" id="A0A0F9J1J6"/>
<reference evidence="1" key="1">
    <citation type="journal article" date="2015" name="Nature">
        <title>Complex archaea that bridge the gap between prokaryotes and eukaryotes.</title>
        <authorList>
            <person name="Spang A."/>
            <person name="Saw J.H."/>
            <person name="Jorgensen S.L."/>
            <person name="Zaremba-Niedzwiedzka K."/>
            <person name="Martijn J."/>
            <person name="Lind A.E."/>
            <person name="van Eijk R."/>
            <person name="Schleper C."/>
            <person name="Guy L."/>
            <person name="Ettema T.J."/>
        </authorList>
    </citation>
    <scope>NUCLEOTIDE SEQUENCE</scope>
</reference>
<sequence length="147" mass="17330">MTTKNQTLINELSKIENKHGLITPRTVVDEAINELSPLHRYFQWDESKAANEYRLWQARELIAKVRIIYEDKKLDAYYNVKIRIDGKLQQGYASITKIISDSDLRDQVIGQALKEIGYWQKKYAEYEELEKVINKKQVVKIKNDIID</sequence>
<evidence type="ECO:0000313" key="1">
    <source>
        <dbReference type="EMBL" id="KKM26319.1"/>
    </source>
</evidence>
<protein>
    <submittedName>
        <fullName evidence="1">Uncharacterized protein</fullName>
    </submittedName>
</protein>
<organism evidence="1">
    <name type="scientific">marine sediment metagenome</name>
    <dbReference type="NCBI Taxonomy" id="412755"/>
    <lineage>
        <taxon>unclassified sequences</taxon>
        <taxon>metagenomes</taxon>
        <taxon>ecological metagenomes</taxon>
    </lineage>
</organism>
<accession>A0A0F9J1J6</accession>